<keyword evidence="4 5" id="KW-0472">Membrane</keyword>
<dbReference type="Proteomes" id="UP000663866">
    <property type="component" value="Unassembled WGS sequence"/>
</dbReference>
<evidence type="ECO:0000256" key="4">
    <source>
        <dbReference type="ARBA" id="ARBA00023136"/>
    </source>
</evidence>
<dbReference type="GO" id="GO:0033017">
    <property type="term" value="C:sarcoplasmic reticulum membrane"/>
    <property type="evidence" value="ECO:0007669"/>
    <property type="project" value="TreeGrafter"/>
</dbReference>
<evidence type="ECO:0000313" key="7">
    <source>
        <dbReference type="EMBL" id="CAF4022255.1"/>
    </source>
</evidence>
<accession>A0A819QBK0</accession>
<keyword evidence="3 5" id="KW-1133">Transmembrane helix</keyword>
<name>A0A819QBK0_9BILA</name>
<dbReference type="PANTHER" id="PTHR46399:SF8">
    <property type="entry name" value="B30.2_SPRY DOMAIN-CONTAINING PROTEIN"/>
    <property type="match status" value="1"/>
</dbReference>
<evidence type="ECO:0000313" key="9">
    <source>
        <dbReference type="EMBL" id="CAF4768316.1"/>
    </source>
</evidence>
<dbReference type="GO" id="GO:0006941">
    <property type="term" value="P:striated muscle contraction"/>
    <property type="evidence" value="ECO:0007669"/>
    <property type="project" value="TreeGrafter"/>
</dbReference>
<dbReference type="GO" id="GO:0014808">
    <property type="term" value="P:release of sequestered calcium ion into cytosol by sarcoplasmic reticulum"/>
    <property type="evidence" value="ECO:0007669"/>
    <property type="project" value="TreeGrafter"/>
</dbReference>
<evidence type="ECO:0000256" key="2">
    <source>
        <dbReference type="ARBA" id="ARBA00022692"/>
    </source>
</evidence>
<feature type="non-terminal residue" evidence="7">
    <location>
        <position position="1"/>
    </location>
</feature>
<dbReference type="EMBL" id="CAJOBG010002685">
    <property type="protein sequence ID" value="CAF4022255.1"/>
    <property type="molecule type" value="Genomic_DNA"/>
</dbReference>
<dbReference type="InterPro" id="IPR015925">
    <property type="entry name" value="Ryanodine_IP3_receptor"/>
</dbReference>
<evidence type="ECO:0000259" key="6">
    <source>
        <dbReference type="Pfam" id="PF00520"/>
    </source>
</evidence>
<evidence type="ECO:0000256" key="3">
    <source>
        <dbReference type="ARBA" id="ARBA00022989"/>
    </source>
</evidence>
<sequence length="162" mass="18646">CFKFHLYSGIRAGGGIGDELESPNGDPLELFRIIFDITFFFFIIVILLAIIQGLIIDAFGDLREQLESVKETLESKCFICGIGQDYFDKEPHGFETHTQAEHNFANYMFFLTHLLNKPDTEHTGQESYVWEMYQSRKWDFFPIGDCFRRQYEGGGSGTTVES</sequence>
<dbReference type="GO" id="GO:0005790">
    <property type="term" value="C:smooth endoplasmic reticulum"/>
    <property type="evidence" value="ECO:0007669"/>
    <property type="project" value="TreeGrafter"/>
</dbReference>
<dbReference type="GO" id="GO:0034704">
    <property type="term" value="C:calcium channel complex"/>
    <property type="evidence" value="ECO:0007669"/>
    <property type="project" value="TreeGrafter"/>
</dbReference>
<keyword evidence="2 5" id="KW-0812">Transmembrane</keyword>
<comment type="caution">
    <text evidence="7">The sequence shown here is derived from an EMBL/GenBank/DDBJ whole genome shotgun (WGS) entry which is preliminary data.</text>
</comment>
<dbReference type="Proteomes" id="UP000681720">
    <property type="component" value="Unassembled WGS sequence"/>
</dbReference>
<keyword evidence="10" id="KW-1185">Reference proteome</keyword>
<gene>
    <name evidence="9" type="ORF">BYL167_LOCUS46808</name>
    <name evidence="8" type="ORF">GIL414_LOCUS27133</name>
    <name evidence="7" type="ORF">OVN521_LOCUS16272</name>
</gene>
<dbReference type="AlphaFoldDB" id="A0A819QBK0"/>
<feature type="domain" description="Ion transport" evidence="6">
    <location>
        <begin position="11"/>
        <end position="66"/>
    </location>
</feature>
<dbReference type="EMBL" id="CAJOBH010133178">
    <property type="protein sequence ID" value="CAF4768316.1"/>
    <property type="molecule type" value="Genomic_DNA"/>
</dbReference>
<evidence type="ECO:0000256" key="1">
    <source>
        <dbReference type="ARBA" id="ARBA00004141"/>
    </source>
</evidence>
<feature type="transmembrane region" description="Helical" evidence="5">
    <location>
        <begin position="33"/>
        <end position="56"/>
    </location>
</feature>
<organism evidence="7 10">
    <name type="scientific">Rotaria magnacalcarata</name>
    <dbReference type="NCBI Taxonomy" id="392030"/>
    <lineage>
        <taxon>Eukaryota</taxon>
        <taxon>Metazoa</taxon>
        <taxon>Spiralia</taxon>
        <taxon>Gnathifera</taxon>
        <taxon>Rotifera</taxon>
        <taxon>Eurotatoria</taxon>
        <taxon>Bdelloidea</taxon>
        <taxon>Philodinida</taxon>
        <taxon>Philodinidae</taxon>
        <taxon>Rotaria</taxon>
    </lineage>
</organism>
<proteinExistence type="predicted"/>
<reference evidence="7" key="1">
    <citation type="submission" date="2021-02" db="EMBL/GenBank/DDBJ databases">
        <authorList>
            <person name="Nowell W R."/>
        </authorList>
    </citation>
    <scope>NUCLEOTIDE SEQUENCE</scope>
</reference>
<dbReference type="GO" id="GO:0005219">
    <property type="term" value="F:ryanodine-sensitive calcium-release channel activity"/>
    <property type="evidence" value="ECO:0007669"/>
    <property type="project" value="TreeGrafter"/>
</dbReference>
<dbReference type="GO" id="GO:0030018">
    <property type="term" value="C:Z disc"/>
    <property type="evidence" value="ECO:0007669"/>
    <property type="project" value="TreeGrafter"/>
</dbReference>
<evidence type="ECO:0000313" key="8">
    <source>
        <dbReference type="EMBL" id="CAF4331118.1"/>
    </source>
</evidence>
<protein>
    <recommendedName>
        <fullName evidence="6">Ion transport domain-containing protein</fullName>
    </recommendedName>
</protein>
<dbReference type="EMBL" id="CAJOBJ010041966">
    <property type="protein sequence ID" value="CAF4331118.1"/>
    <property type="molecule type" value="Genomic_DNA"/>
</dbReference>
<dbReference type="PANTHER" id="PTHR46399">
    <property type="entry name" value="B30.2/SPRY DOMAIN-CONTAINING PROTEIN"/>
    <property type="match status" value="1"/>
</dbReference>
<evidence type="ECO:0000256" key="5">
    <source>
        <dbReference type="SAM" id="Phobius"/>
    </source>
</evidence>
<comment type="subcellular location">
    <subcellularLocation>
        <location evidence="1">Membrane</location>
        <topology evidence="1">Multi-pass membrane protein</topology>
    </subcellularLocation>
</comment>
<dbReference type="InterPro" id="IPR005821">
    <property type="entry name" value="Ion_trans_dom"/>
</dbReference>
<evidence type="ECO:0000313" key="10">
    <source>
        <dbReference type="Proteomes" id="UP000663866"/>
    </source>
</evidence>
<dbReference type="Proteomes" id="UP000681967">
    <property type="component" value="Unassembled WGS sequence"/>
</dbReference>
<dbReference type="Pfam" id="PF00520">
    <property type="entry name" value="Ion_trans"/>
    <property type="match status" value="1"/>
</dbReference>
<dbReference type="GO" id="GO:0042383">
    <property type="term" value="C:sarcolemma"/>
    <property type="evidence" value="ECO:0007669"/>
    <property type="project" value="TreeGrafter"/>
</dbReference>